<dbReference type="PANTHER" id="PTHR37809:SF1">
    <property type="entry name" value="RIBOSOMAL PROTEIN S12 METHYLTHIOTRANSFERASE ACCESSORY FACTOR YCAO"/>
    <property type="match status" value="1"/>
</dbReference>
<feature type="repeat" description="TPR" evidence="3">
    <location>
        <begin position="530"/>
        <end position="563"/>
    </location>
</feature>
<dbReference type="PROSITE" id="PS51664">
    <property type="entry name" value="YCAO"/>
    <property type="match status" value="1"/>
</dbReference>
<protein>
    <submittedName>
        <fullName evidence="5">YcaO-like family protein</fullName>
    </submittedName>
</protein>
<dbReference type="InterPro" id="IPR056413">
    <property type="entry name" value="TPR_CcmH_CycH"/>
</dbReference>
<evidence type="ECO:0000313" key="5">
    <source>
        <dbReference type="EMBL" id="MBC8432588.1"/>
    </source>
</evidence>
<proteinExistence type="predicted"/>
<dbReference type="Pfam" id="PF02624">
    <property type="entry name" value="YcaO"/>
    <property type="match status" value="1"/>
</dbReference>
<dbReference type="EMBL" id="JACNIG010000234">
    <property type="protein sequence ID" value="MBC8432588.1"/>
    <property type="molecule type" value="Genomic_DNA"/>
</dbReference>
<dbReference type="NCBIfam" id="TIGR00702">
    <property type="entry name" value="YcaO-type kinase domain"/>
    <property type="match status" value="1"/>
</dbReference>
<feature type="repeat" description="TPR" evidence="3">
    <location>
        <begin position="425"/>
        <end position="458"/>
    </location>
</feature>
<keyword evidence="1" id="KW-0677">Repeat</keyword>
<dbReference type="Gene3D" id="3.30.160.660">
    <property type="match status" value="1"/>
</dbReference>
<dbReference type="PANTHER" id="PTHR37809">
    <property type="entry name" value="RIBOSOMAL PROTEIN S12 METHYLTHIOTRANSFERASE ACCESSORY FACTOR YCAO"/>
    <property type="match status" value="1"/>
</dbReference>
<dbReference type="InterPro" id="IPR011990">
    <property type="entry name" value="TPR-like_helical_dom_sf"/>
</dbReference>
<evidence type="ECO:0000256" key="2">
    <source>
        <dbReference type="ARBA" id="ARBA00022803"/>
    </source>
</evidence>
<dbReference type="Proteomes" id="UP000605201">
    <property type="component" value="Unassembled WGS sequence"/>
</dbReference>
<feature type="domain" description="YcaO" evidence="4">
    <location>
        <begin position="78"/>
        <end position="422"/>
    </location>
</feature>
<accession>A0A8J6P1H6</accession>
<evidence type="ECO:0000256" key="3">
    <source>
        <dbReference type="PROSITE-ProRule" id="PRU00339"/>
    </source>
</evidence>
<organism evidence="5 6">
    <name type="scientific">Candidatus Desulfatibia vada</name>
    <dbReference type="NCBI Taxonomy" id="2841696"/>
    <lineage>
        <taxon>Bacteria</taxon>
        <taxon>Pseudomonadati</taxon>
        <taxon>Thermodesulfobacteriota</taxon>
        <taxon>Desulfobacteria</taxon>
        <taxon>Desulfobacterales</taxon>
        <taxon>Desulfobacterales incertae sedis</taxon>
        <taxon>Candidatus Desulfatibia</taxon>
    </lineage>
</organism>
<dbReference type="Pfam" id="PF07719">
    <property type="entry name" value="TPR_2"/>
    <property type="match status" value="1"/>
</dbReference>
<dbReference type="Gene3D" id="3.30.40.250">
    <property type="match status" value="1"/>
</dbReference>
<dbReference type="Gene3D" id="3.30.1330.230">
    <property type="match status" value="1"/>
</dbReference>
<dbReference type="InterPro" id="IPR019734">
    <property type="entry name" value="TPR_rpt"/>
</dbReference>
<gene>
    <name evidence="5" type="ORF">H8D96_11815</name>
</gene>
<dbReference type="PROSITE" id="PS50005">
    <property type="entry name" value="TPR"/>
    <property type="match status" value="3"/>
</dbReference>
<dbReference type="SMART" id="SM00028">
    <property type="entry name" value="TPR"/>
    <property type="match status" value="4"/>
</dbReference>
<reference evidence="5 6" key="1">
    <citation type="submission" date="2020-08" db="EMBL/GenBank/DDBJ databases">
        <title>Bridging the membrane lipid divide: bacteria of the FCB group superphylum have the potential to synthesize archaeal ether lipids.</title>
        <authorList>
            <person name="Villanueva L."/>
            <person name="Von Meijenfeldt F.A.B."/>
            <person name="Westbye A.B."/>
            <person name="Yadav S."/>
            <person name="Hopmans E.C."/>
            <person name="Dutilh B.E."/>
            <person name="Sinninghe Damste J.S."/>
        </authorList>
    </citation>
    <scope>NUCLEOTIDE SEQUENCE [LARGE SCALE GENOMIC DNA]</scope>
    <source>
        <strain evidence="5">NIOZ-UU17</strain>
    </source>
</reference>
<dbReference type="SUPFAM" id="SSF48452">
    <property type="entry name" value="TPR-like"/>
    <property type="match status" value="1"/>
</dbReference>
<feature type="repeat" description="TPR" evidence="3">
    <location>
        <begin position="496"/>
        <end position="529"/>
    </location>
</feature>
<dbReference type="InterPro" id="IPR013105">
    <property type="entry name" value="TPR_2"/>
</dbReference>
<name>A0A8J6P1H6_9BACT</name>
<dbReference type="AlphaFoldDB" id="A0A8J6P1H6"/>
<keyword evidence="2 3" id="KW-0802">TPR repeat</keyword>
<evidence type="ECO:0000313" key="6">
    <source>
        <dbReference type="Proteomes" id="UP000605201"/>
    </source>
</evidence>
<dbReference type="InterPro" id="IPR003776">
    <property type="entry name" value="YcaO-like_dom"/>
</dbReference>
<sequence>MTHKIILNDAFKRFTLDQDKILPPEETIRRFKEKLKKVDLDILEEIIRIDNGRLDIPIYFSSCGRDALAVIGTKKQMGKGATPLQAEASAVMELAERFSFFSFCKNSDNFFVDTYRNLQNRAIPFEMIAQSVHDDSEDLDASKKVFENIPLKWTKAFNLTLNQEVLIPFNWFYTINEFNGPSAGNCIEEALLQGICEIVERHVSSVVNHNQLKVPAVNPDSATDPMVVEMIKKYRRAGIKLYLSDFSLDTGIPSVGVLAYDPANFPEKSEIVWTAGTTPDPEKALSRALTEVAQLAGDFNTSSNYVASGLPKFSSIDQADFIINPGKQVDIGSLPQLADDNIKVEIQNCLSALANKNMEVIVVNTMHPLLEIPAFYTIIPGAHFRERALGTSVGMFSAKLITENQNPADAIGELEKIEKIIPGKYYIRFYLGDCHLALNNPETALEHFTRALDMHPTQEDIVSIYSYMGVCLKDMGKYRKALAVLKKAESYDRERTDIYNLMGFSHFKLKEHEKAIACFKKVLQLNPSSAIDYANIGSNYREMGDKKKAVRYYEMALALDPGIEFAQDNLGKLLS</sequence>
<dbReference type="Pfam" id="PF23914">
    <property type="entry name" value="TPR_CcmH_CycH"/>
    <property type="match status" value="1"/>
</dbReference>
<comment type="caution">
    <text evidence="5">The sequence shown here is derived from an EMBL/GenBank/DDBJ whole genome shotgun (WGS) entry which is preliminary data.</text>
</comment>
<dbReference type="PROSITE" id="PS50293">
    <property type="entry name" value="TPR_REGION"/>
    <property type="match status" value="2"/>
</dbReference>
<evidence type="ECO:0000256" key="1">
    <source>
        <dbReference type="ARBA" id="ARBA00022737"/>
    </source>
</evidence>
<dbReference type="Gene3D" id="1.25.40.10">
    <property type="entry name" value="Tetratricopeptide repeat domain"/>
    <property type="match status" value="1"/>
</dbReference>
<evidence type="ECO:0000259" key="4">
    <source>
        <dbReference type="PROSITE" id="PS51664"/>
    </source>
</evidence>